<sequence>MNTEANPDEERVDPSRSAVLLLGGSEYPGTQLAPVPAAGTNLRELAEAFENPELWGVEDQVQSHLDLTRSRMLKAIRNTYRMTDPGGLFVLYFVGHAQQDSKGMLYLAPHDAGNPLFPEESMVSITDIYETVAAQERMADRLLLILDCCFSGSAIKAMPAEASTAGSENGWHVITACAPEEFARADADRRTTFFTGALLKSFEGVPLTQPSLSVQWVFEAVSDIIARTPGADDAKMLPHHAPAAWAQRPWLRNRRHIRPTRTPYDYADLATGGPGGPQPAVPHGFSAWPVPEALFVGRTTELEQARNRFRQRTVLPVYGPRYAGKSAFVRQLLAASEVKGSEPVEQPWLLLELTIINASAESPVMEALASALDVGLQDLQGGGQGTEADGDSRRDLVIDRLRERARGRTLLLVIDCGRLGYDSHRISAELDELLAHPYFRDTANIVISRVELNEPVHSEEQLDHQIPVLLEELPPEEAADLLTALMAQERVTVDGAEVMNGIADRRLRLPGVLNQSAKDYLRRNRAGGTGVHDAVAMAAGLVEGTTSSTIRTLRELGCGLPATPDVPGAPEPLAVLAAWALADQLPLPQPVLLDPAVGFPRDILDQLLDARVLSRTDSGQLLLGRAGEQALRNVVLAAVHRDLDEADKPGRPLVDAALLQALIPKGLTPTDLDHRLATAALPLFTAGAPKNDEVDGAYRVKLRQALGWIEDEGDQRLPALHEAIRPLVLAPSGDASYRPTSGEPLAPPTTTEQQTVPQPEPAPADQPAEEEGVTSLAALYRLYHAVASLTLAARAEGPAEQTGARFTTAAEEVSAALAGCDAEQVPHTLLRSADASLAFTGNRLGLRTRLLGVRLAAVDMLLTGARRRGPGQAGRITLTVSWLLNTADALIDADRIEEAGTLVEQADLLVREELPQDDAPRSVSSRLQLHSRTARLRGRLLTDTAESRQALLDGALSVVAGLRLAHAQGDSPALWTSRLFDAALLVVQQSRTDEELSEARLLVTDALEECWGDRACWPPSVSVPAARFLRKLHLRCSDPALRQSGAKEAVDLLEQLPEARSADPAAGAPANGKEAAKVLSALAQAYGFSSYVLRENGRTGAARNRLERAAHCAHTAVQLSPSTFSYSVWLRQILDIRRMTPRTGAAGDAAAKRRRACVKEVRGWLAEQDSRSYAHAMLDISCIDSDWAEEGSLRGAAQRRLPGGEDFLQIKVRRQRLLIDALHRERRQKLQTHRHRYGPSIALCALESRLEREYRRWSSVLDFKQAKQDAKYGRGPGPATRTPQVDNAPLFAIYRDAATRWPGDARLIAAEAALHRYVWDYAKAVSLYEYLARTAPNGEIRRSAHLSAAEALLADLEYTPRAQRRDEHDRLVAAQNHLDAAFSPNIQGGLVMVLRERLALRLGQPVNWAPVDEAFESVVGGDYAGTVGRFLDRRRYGRDRTSDQVGDRARFTVKGGAGSVAPDQLTQLLRKYGYVPEATVVTANSPSGGGDDPALSPDNDQEGALPTDPAEALVGVEDPGQYASELLGELLLTEFTSVRLLSGLGKLYLHRADDLITGYQKTHGLAPEAGSDTAQQAADHARRAYDCFDACRVLQEAHGNESIVTKFERGRAITLAARYLGDPNPISRPLPHERDAQLRQAFWLLNAAREHSVGGFNKVCSVAAADNNEVQGRLGLR</sequence>
<feature type="compositionally biased region" description="Low complexity" evidence="1">
    <location>
        <begin position="748"/>
        <end position="757"/>
    </location>
</feature>
<evidence type="ECO:0000313" key="3">
    <source>
        <dbReference type="EMBL" id="GAA0479498.1"/>
    </source>
</evidence>
<evidence type="ECO:0000259" key="2">
    <source>
        <dbReference type="Pfam" id="PF00656"/>
    </source>
</evidence>
<evidence type="ECO:0000313" key="4">
    <source>
        <dbReference type="Proteomes" id="UP001500909"/>
    </source>
</evidence>
<reference evidence="4" key="1">
    <citation type="journal article" date="2019" name="Int. J. Syst. Evol. Microbiol.">
        <title>The Global Catalogue of Microorganisms (GCM) 10K type strain sequencing project: providing services to taxonomists for standard genome sequencing and annotation.</title>
        <authorList>
            <consortium name="The Broad Institute Genomics Platform"/>
            <consortium name="The Broad Institute Genome Sequencing Center for Infectious Disease"/>
            <person name="Wu L."/>
            <person name="Ma J."/>
        </authorList>
    </citation>
    <scope>NUCLEOTIDE SEQUENCE [LARGE SCALE GENOMIC DNA]</scope>
    <source>
        <strain evidence="4">JCM 4805</strain>
    </source>
</reference>
<keyword evidence="4" id="KW-1185">Reference proteome</keyword>
<feature type="domain" description="Peptidase C14 caspase" evidence="2">
    <location>
        <begin position="19"/>
        <end position="252"/>
    </location>
</feature>
<feature type="region of interest" description="Disordered" evidence="1">
    <location>
        <begin position="1482"/>
        <end position="1507"/>
    </location>
</feature>
<dbReference type="Proteomes" id="UP001500909">
    <property type="component" value="Unassembled WGS sequence"/>
</dbReference>
<dbReference type="InterPro" id="IPR011600">
    <property type="entry name" value="Pept_C14_caspase"/>
</dbReference>
<accession>A0ABP3KGR3</accession>
<dbReference type="SUPFAM" id="SSF52129">
    <property type="entry name" value="Caspase-like"/>
    <property type="match status" value="1"/>
</dbReference>
<dbReference type="EMBL" id="BAAABY010000034">
    <property type="protein sequence ID" value="GAA0479498.1"/>
    <property type="molecule type" value="Genomic_DNA"/>
</dbReference>
<dbReference type="Gene3D" id="3.40.50.1460">
    <property type="match status" value="1"/>
</dbReference>
<gene>
    <name evidence="3" type="ORF">GCM10010361_50290</name>
</gene>
<evidence type="ECO:0000256" key="1">
    <source>
        <dbReference type="SAM" id="MobiDB-lite"/>
    </source>
</evidence>
<organism evidence="3 4">
    <name type="scientific">Streptomyces olivaceiscleroticus</name>
    <dbReference type="NCBI Taxonomy" id="68245"/>
    <lineage>
        <taxon>Bacteria</taxon>
        <taxon>Bacillati</taxon>
        <taxon>Actinomycetota</taxon>
        <taxon>Actinomycetes</taxon>
        <taxon>Kitasatosporales</taxon>
        <taxon>Streptomycetaceae</taxon>
        <taxon>Streptomyces</taxon>
    </lineage>
</organism>
<dbReference type="InterPro" id="IPR029030">
    <property type="entry name" value="Caspase-like_dom_sf"/>
</dbReference>
<feature type="region of interest" description="Disordered" evidence="1">
    <location>
        <begin position="731"/>
        <end position="770"/>
    </location>
</feature>
<proteinExistence type="predicted"/>
<dbReference type="RefSeq" id="WP_346097463.1">
    <property type="nucleotide sequence ID" value="NZ_BAAABY010000034.1"/>
</dbReference>
<protein>
    <recommendedName>
        <fullName evidence="2">Peptidase C14 caspase domain-containing protein</fullName>
    </recommendedName>
</protein>
<dbReference type="Pfam" id="PF00656">
    <property type="entry name" value="Peptidase_C14"/>
    <property type="match status" value="1"/>
</dbReference>
<comment type="caution">
    <text evidence="3">The sequence shown here is derived from an EMBL/GenBank/DDBJ whole genome shotgun (WGS) entry which is preliminary data.</text>
</comment>
<name>A0ABP3KGR3_9ACTN</name>